<dbReference type="OrthoDB" id="5863879at2759"/>
<evidence type="ECO:0000313" key="2">
    <source>
        <dbReference type="EMBL" id="EGT41481.1"/>
    </source>
</evidence>
<dbReference type="HOGENOM" id="CLU_1919027_0_0_1"/>
<sequence length="138" mass="15842">MGFHSKLLLFLLLLVVCFITTHSIPINAEDVVEKHIITMKEVARSRNHDELKTLISESVFELEDAKKVHRALRTARLKVVRAKFKSGGIKALILDRGLFYSWLTMRRDEESSTGWKITKAGFLECMVDLDTDSFCIEE</sequence>
<dbReference type="FunCoup" id="G0MQI1">
    <property type="interactions" value="434"/>
</dbReference>
<dbReference type="EMBL" id="GL379807">
    <property type="protein sequence ID" value="EGT41481.1"/>
    <property type="molecule type" value="Genomic_DNA"/>
</dbReference>
<keyword evidence="1" id="KW-0732">Signal</keyword>
<organism evidence="3">
    <name type="scientific">Caenorhabditis brenneri</name>
    <name type="common">Nematode worm</name>
    <dbReference type="NCBI Taxonomy" id="135651"/>
    <lineage>
        <taxon>Eukaryota</taxon>
        <taxon>Metazoa</taxon>
        <taxon>Ecdysozoa</taxon>
        <taxon>Nematoda</taxon>
        <taxon>Chromadorea</taxon>
        <taxon>Rhabditida</taxon>
        <taxon>Rhabditina</taxon>
        <taxon>Rhabditomorpha</taxon>
        <taxon>Rhabditoidea</taxon>
        <taxon>Rhabditidae</taxon>
        <taxon>Peloderinae</taxon>
        <taxon>Caenorhabditis</taxon>
    </lineage>
</organism>
<dbReference type="AlphaFoldDB" id="G0MQI1"/>
<evidence type="ECO:0000256" key="1">
    <source>
        <dbReference type="SAM" id="SignalP"/>
    </source>
</evidence>
<evidence type="ECO:0000313" key="3">
    <source>
        <dbReference type="Proteomes" id="UP000008068"/>
    </source>
</evidence>
<reference evidence="3" key="1">
    <citation type="submission" date="2011-07" db="EMBL/GenBank/DDBJ databases">
        <authorList>
            <consortium name="Caenorhabditis brenneri Sequencing and Analysis Consortium"/>
            <person name="Wilson R.K."/>
        </authorList>
    </citation>
    <scope>NUCLEOTIDE SEQUENCE [LARGE SCALE GENOMIC DNA]</scope>
    <source>
        <strain evidence="3">PB2801</strain>
    </source>
</reference>
<dbReference type="Proteomes" id="UP000008068">
    <property type="component" value="Unassembled WGS sequence"/>
</dbReference>
<dbReference type="OMA" id="ECMINND"/>
<feature type="signal peptide" evidence="1">
    <location>
        <begin position="1"/>
        <end position="23"/>
    </location>
</feature>
<gene>
    <name evidence="2" type="ORF">CAEBREN_21152</name>
</gene>
<protein>
    <submittedName>
        <fullName evidence="2">Uncharacterized protein</fullName>
    </submittedName>
</protein>
<feature type="chain" id="PRO_5003403403" evidence="1">
    <location>
        <begin position="24"/>
        <end position="138"/>
    </location>
</feature>
<proteinExistence type="predicted"/>
<name>G0MQI1_CAEBE</name>
<dbReference type="eggNOG" id="KOG0600">
    <property type="taxonomic scope" value="Eukaryota"/>
</dbReference>
<dbReference type="InParanoid" id="G0MQI1"/>
<accession>G0MQI1</accession>
<dbReference type="STRING" id="135651.G0MQI1"/>
<keyword evidence="3" id="KW-1185">Reference proteome</keyword>